<comment type="similarity">
    <text evidence="5">Belongs to the PRA1 family.</text>
</comment>
<keyword evidence="2 5" id="KW-0812">Transmembrane</keyword>
<dbReference type="PANTHER" id="PTHR19317">
    <property type="entry name" value="PRENYLATED RAB ACCEPTOR 1-RELATED"/>
    <property type="match status" value="1"/>
</dbReference>
<evidence type="ECO:0000256" key="4">
    <source>
        <dbReference type="ARBA" id="ARBA00023136"/>
    </source>
</evidence>
<dbReference type="PANTHER" id="PTHR19317:SF0">
    <property type="entry name" value="PRENYLATED RAB ACCEPTOR PROTEIN 1"/>
    <property type="match status" value="1"/>
</dbReference>
<keyword evidence="3 5" id="KW-1133">Transmembrane helix</keyword>
<feature type="region of interest" description="Disordered" evidence="6">
    <location>
        <begin position="1"/>
        <end position="32"/>
    </location>
</feature>
<comment type="caution">
    <text evidence="7">The sequence shown here is derived from an EMBL/GenBank/DDBJ whole genome shotgun (WGS) entry which is preliminary data.</text>
</comment>
<name>A0AAV9IJ51_9RHOD</name>
<dbReference type="Pfam" id="PF03208">
    <property type="entry name" value="PRA1"/>
    <property type="match status" value="1"/>
</dbReference>
<evidence type="ECO:0000256" key="2">
    <source>
        <dbReference type="ARBA" id="ARBA00022692"/>
    </source>
</evidence>
<evidence type="ECO:0000256" key="5">
    <source>
        <dbReference type="RuleBase" id="RU363107"/>
    </source>
</evidence>
<comment type="subcellular location">
    <subcellularLocation>
        <location evidence="1 5">Membrane</location>
        <topology evidence="1 5">Multi-pass membrane protein</topology>
    </subcellularLocation>
</comment>
<protein>
    <recommendedName>
        <fullName evidence="5">PRA1 family protein</fullName>
    </recommendedName>
</protein>
<sequence>MSYQPIDEDLLPTGIRPYPSSDNYSSEKDKHSGDYQTYVPGFGASTSGTAEDVDKEAAANSRPWLKEALQAVPNQDFSVYTAPLQLSSDLTLQDRLVQIWGCARPWSEFFDFRKFGIPQSESIVTRVKNNLETFFYNYIISCLCFLSLFLFIHPIQVFSLVLCIIVAAYLFLWRQEPILITSGVYLDMNGKLVIVGVAILLGLLLGHMATILFNFTLYITVVVLLHAVLRV</sequence>
<evidence type="ECO:0000256" key="3">
    <source>
        <dbReference type="ARBA" id="ARBA00022989"/>
    </source>
</evidence>
<feature type="compositionally biased region" description="Acidic residues" evidence="6">
    <location>
        <begin position="1"/>
        <end position="10"/>
    </location>
</feature>
<dbReference type="EMBL" id="JANCYU010000051">
    <property type="protein sequence ID" value="KAK4527372.1"/>
    <property type="molecule type" value="Genomic_DNA"/>
</dbReference>
<keyword evidence="8" id="KW-1185">Reference proteome</keyword>
<dbReference type="GO" id="GO:0005794">
    <property type="term" value="C:Golgi apparatus"/>
    <property type="evidence" value="ECO:0007669"/>
    <property type="project" value="TreeGrafter"/>
</dbReference>
<feature type="transmembrane region" description="Helical" evidence="5">
    <location>
        <begin position="157"/>
        <end position="173"/>
    </location>
</feature>
<organism evidence="7 8">
    <name type="scientific">Galdieria yellowstonensis</name>
    <dbReference type="NCBI Taxonomy" id="3028027"/>
    <lineage>
        <taxon>Eukaryota</taxon>
        <taxon>Rhodophyta</taxon>
        <taxon>Bangiophyceae</taxon>
        <taxon>Galdieriales</taxon>
        <taxon>Galdieriaceae</taxon>
        <taxon>Galdieria</taxon>
    </lineage>
</organism>
<dbReference type="InterPro" id="IPR004895">
    <property type="entry name" value="Prenylated_rab_accept_PRA1"/>
</dbReference>
<reference evidence="7 8" key="1">
    <citation type="submission" date="2022-07" db="EMBL/GenBank/DDBJ databases">
        <title>Genome-wide signatures of adaptation to extreme environments.</title>
        <authorList>
            <person name="Cho C.H."/>
            <person name="Yoon H.S."/>
        </authorList>
    </citation>
    <scope>NUCLEOTIDE SEQUENCE [LARGE SCALE GENOMIC DNA]</scope>
    <source>
        <strain evidence="7 8">108.79 E11</strain>
    </source>
</reference>
<gene>
    <name evidence="7" type="ORF">GAYE_SCF39G5294</name>
</gene>
<feature type="transmembrane region" description="Helical" evidence="5">
    <location>
        <begin position="211"/>
        <end position="229"/>
    </location>
</feature>
<dbReference type="GO" id="GO:0016020">
    <property type="term" value="C:membrane"/>
    <property type="evidence" value="ECO:0007669"/>
    <property type="project" value="UniProtKB-SubCell"/>
</dbReference>
<evidence type="ECO:0000256" key="1">
    <source>
        <dbReference type="ARBA" id="ARBA00004141"/>
    </source>
</evidence>
<evidence type="ECO:0000256" key="6">
    <source>
        <dbReference type="SAM" id="MobiDB-lite"/>
    </source>
</evidence>
<dbReference type="AlphaFoldDB" id="A0AAV9IJ51"/>
<keyword evidence="4 5" id="KW-0472">Membrane</keyword>
<feature type="transmembrane region" description="Helical" evidence="5">
    <location>
        <begin position="185"/>
        <end position="205"/>
    </location>
</feature>
<dbReference type="Proteomes" id="UP001300502">
    <property type="component" value="Unassembled WGS sequence"/>
</dbReference>
<feature type="transmembrane region" description="Helical" evidence="5">
    <location>
        <begin position="134"/>
        <end position="151"/>
    </location>
</feature>
<proteinExistence type="inferred from homology"/>
<accession>A0AAV9IJ51</accession>
<evidence type="ECO:0000313" key="7">
    <source>
        <dbReference type="EMBL" id="KAK4527372.1"/>
    </source>
</evidence>
<evidence type="ECO:0000313" key="8">
    <source>
        <dbReference type="Proteomes" id="UP001300502"/>
    </source>
</evidence>